<gene>
    <name evidence="2" type="ORF">APECO1_O1R107</name>
</gene>
<name>A0A0H2XKC4_ECOK1</name>
<evidence type="ECO:0000256" key="1">
    <source>
        <dbReference type="SAM" id="SignalP"/>
    </source>
</evidence>
<sequence>MMSCASFLIFGSFPYLSSVSAIAIAPSWCATMPFAKALSGSDSFTAAIILSCMSFMPAIYSCDEAEVDISVIFISECSAEIAGRDNINTANKVFLAFIKNILLALMPVNCSRI</sequence>
<geneLocation type="plasmid" evidence="2 3">
    <name>pAPEC-O1-R</name>
</geneLocation>
<evidence type="ECO:0000313" key="2">
    <source>
        <dbReference type="EMBL" id="ABF67790.1"/>
    </source>
</evidence>
<dbReference type="Proteomes" id="UP000008216">
    <property type="component" value="Plasmid pAPEC-O1-R"/>
</dbReference>
<dbReference type="HOGENOM" id="CLU_2129483_0_0_6"/>
<protein>
    <submittedName>
        <fullName evidence="2">Uncharacterized protein</fullName>
    </submittedName>
</protein>
<reference evidence="2 3" key="1">
    <citation type="journal article" date="2006" name="Antimicrob. Agents Chemother.">
        <title>Complete DNA sequence, comparative genomics, and prevalence of an IncHI2 plasmid occurring among extraintestinal pathogenic Escherichia coli isolates.</title>
        <authorList>
            <person name="Johnson T.J."/>
            <person name="Wannemeuhler Y.M."/>
            <person name="Scaccianoce J.A."/>
            <person name="Johnson S.J."/>
            <person name="Nolan L.K."/>
        </authorList>
    </citation>
    <scope>NUCLEOTIDE SEQUENCE [LARGE SCALE GENOMIC DNA]</scope>
    <source>
        <strain evidence="2">APEC O1</strain>
        <plasmid evidence="3">pAPEC-O1-R</plasmid>
    </source>
</reference>
<feature type="chain" id="PRO_5002601969" evidence="1">
    <location>
        <begin position="24"/>
        <end position="113"/>
    </location>
</feature>
<dbReference type="KEGG" id="ecv:APECO1_O1R107"/>
<feature type="signal peptide" evidence="1">
    <location>
        <begin position="1"/>
        <end position="23"/>
    </location>
</feature>
<proteinExistence type="predicted"/>
<evidence type="ECO:0000313" key="3">
    <source>
        <dbReference type="Proteomes" id="UP000008216"/>
    </source>
</evidence>
<keyword evidence="3" id="KW-1185">Reference proteome</keyword>
<keyword evidence="2" id="KW-0614">Plasmid</keyword>
<keyword evidence="1" id="KW-0732">Signal</keyword>
<dbReference type="AlphaFoldDB" id="A0A0H2XKC4"/>
<dbReference type="EMBL" id="DQ517526">
    <property type="protein sequence ID" value="ABF67790.1"/>
    <property type="molecule type" value="Genomic_DNA"/>
</dbReference>
<organism evidence="2 3">
    <name type="scientific">Escherichia coli O1:K1 / APEC</name>
    <dbReference type="NCBI Taxonomy" id="405955"/>
    <lineage>
        <taxon>Bacteria</taxon>
        <taxon>Pseudomonadati</taxon>
        <taxon>Pseudomonadota</taxon>
        <taxon>Gammaproteobacteria</taxon>
        <taxon>Enterobacterales</taxon>
        <taxon>Enterobacteriaceae</taxon>
        <taxon>Escherichia</taxon>
    </lineage>
</organism>
<accession>A0A0H2XKC4</accession>